<evidence type="ECO:0000256" key="1">
    <source>
        <dbReference type="SAM" id="MobiDB-lite"/>
    </source>
</evidence>
<name>A0A158KZ20_9BURK</name>
<organism evidence="3 4">
    <name type="scientific">Caballeronia arvi</name>
    <dbReference type="NCBI Taxonomy" id="1777135"/>
    <lineage>
        <taxon>Bacteria</taxon>
        <taxon>Pseudomonadati</taxon>
        <taxon>Pseudomonadota</taxon>
        <taxon>Betaproteobacteria</taxon>
        <taxon>Burkholderiales</taxon>
        <taxon>Burkholderiaceae</taxon>
        <taxon>Caballeronia</taxon>
    </lineage>
</organism>
<feature type="region of interest" description="Disordered" evidence="1">
    <location>
        <begin position="60"/>
        <end position="110"/>
    </location>
</feature>
<feature type="signal peptide" evidence="2">
    <location>
        <begin position="1"/>
        <end position="49"/>
    </location>
</feature>
<gene>
    <name evidence="3" type="ORF">AWB74_07385</name>
</gene>
<protein>
    <submittedName>
        <fullName evidence="3">Signal peptide protein</fullName>
    </submittedName>
</protein>
<evidence type="ECO:0000313" key="3">
    <source>
        <dbReference type="EMBL" id="SAL85651.1"/>
    </source>
</evidence>
<evidence type="ECO:0000313" key="4">
    <source>
        <dbReference type="Proteomes" id="UP000055019"/>
    </source>
</evidence>
<dbReference type="AlphaFoldDB" id="A0A158KZ20"/>
<accession>A0A158KZ20</accession>
<comment type="caution">
    <text evidence="3">The sequence shown here is derived from an EMBL/GenBank/DDBJ whole genome shotgun (WGS) entry which is preliminary data.</text>
</comment>
<sequence>MLRSAFYRNAFRFVPEVSPARYAKIARMKKTTSLIVPFLLIALSPLAHASVASGAHQFKEDLKPAGRQTGHAARDAAHAIGDGAKSAGHAIADTSKRGYQATKKWVKGEE</sequence>
<evidence type="ECO:0000256" key="2">
    <source>
        <dbReference type="SAM" id="SignalP"/>
    </source>
</evidence>
<dbReference type="EMBL" id="FCOM02000063">
    <property type="protein sequence ID" value="SAL85651.1"/>
    <property type="molecule type" value="Genomic_DNA"/>
</dbReference>
<keyword evidence="4" id="KW-1185">Reference proteome</keyword>
<keyword evidence="2" id="KW-0732">Signal</keyword>
<reference evidence="3" key="1">
    <citation type="submission" date="2016-01" db="EMBL/GenBank/DDBJ databases">
        <authorList>
            <person name="Peeters C."/>
        </authorList>
    </citation>
    <scope>NUCLEOTIDE SEQUENCE [LARGE SCALE GENOMIC DNA]</scope>
    <source>
        <strain evidence="3">LMG 29317</strain>
    </source>
</reference>
<dbReference type="Proteomes" id="UP000055019">
    <property type="component" value="Unassembled WGS sequence"/>
</dbReference>
<proteinExistence type="predicted"/>
<feature type="chain" id="PRO_5007627874" evidence="2">
    <location>
        <begin position="50"/>
        <end position="110"/>
    </location>
</feature>